<organism evidence="9 10">
    <name type="scientific">Tribonema minus</name>
    <dbReference type="NCBI Taxonomy" id="303371"/>
    <lineage>
        <taxon>Eukaryota</taxon>
        <taxon>Sar</taxon>
        <taxon>Stramenopiles</taxon>
        <taxon>Ochrophyta</taxon>
        <taxon>PX clade</taxon>
        <taxon>Xanthophyceae</taxon>
        <taxon>Tribonematales</taxon>
        <taxon>Tribonemataceae</taxon>
        <taxon>Tribonema</taxon>
    </lineage>
</organism>
<keyword evidence="3 6" id="KW-0547">Nucleotide-binding</keyword>
<feature type="binding site" evidence="6">
    <location>
        <position position="115"/>
    </location>
    <ligand>
        <name>ATP</name>
        <dbReference type="ChEBI" id="CHEBI:30616"/>
    </ligand>
</feature>
<dbReference type="InterPro" id="IPR017441">
    <property type="entry name" value="Protein_kinase_ATP_BS"/>
</dbReference>
<dbReference type="SUPFAM" id="SSF56112">
    <property type="entry name" value="Protein kinase-like (PK-like)"/>
    <property type="match status" value="1"/>
</dbReference>
<dbReference type="FunFam" id="1.10.510.10:FF:000571">
    <property type="entry name" value="Maternal embryonic leucine zipper kinase"/>
    <property type="match status" value="1"/>
</dbReference>
<dbReference type="PROSITE" id="PS00108">
    <property type="entry name" value="PROTEIN_KINASE_ST"/>
    <property type="match status" value="1"/>
</dbReference>
<dbReference type="PROSITE" id="PS00107">
    <property type="entry name" value="PROTEIN_KINASE_ATP"/>
    <property type="match status" value="1"/>
</dbReference>
<dbReference type="OrthoDB" id="195514at2759"/>
<dbReference type="AlphaFoldDB" id="A0A836CCA1"/>
<dbReference type="InterPro" id="IPR008271">
    <property type="entry name" value="Ser/Thr_kinase_AS"/>
</dbReference>
<dbReference type="PROSITE" id="PS50011">
    <property type="entry name" value="PROTEIN_KINASE_DOM"/>
    <property type="match status" value="1"/>
</dbReference>
<dbReference type="InterPro" id="IPR050205">
    <property type="entry name" value="CDPK_Ser/Thr_kinases"/>
</dbReference>
<dbReference type="InterPro" id="IPR011009">
    <property type="entry name" value="Kinase-like_dom_sf"/>
</dbReference>
<keyword evidence="5 6" id="KW-0067">ATP-binding</keyword>
<keyword evidence="2" id="KW-0808">Transferase</keyword>
<comment type="caution">
    <text evidence="9">The sequence shown here is derived from an EMBL/GenBank/DDBJ whole genome shotgun (WGS) entry which is preliminary data.</text>
</comment>
<evidence type="ECO:0000256" key="7">
    <source>
        <dbReference type="RuleBase" id="RU000304"/>
    </source>
</evidence>
<accession>A0A836CCA1</accession>
<proteinExistence type="inferred from homology"/>
<dbReference type="Gene3D" id="3.30.200.20">
    <property type="entry name" value="Phosphorylase Kinase, domain 1"/>
    <property type="match status" value="1"/>
</dbReference>
<sequence>MLRWRSIVAASRAISRRRLRPLGAGCVTLQQVQNSRHHHQHRSSGALPVPWLLLAGAASVAVAGIHSEGDKSRCHYRRFDDFYKLLEKTSPIGMGAYGTVCAAAHRETGEVVAVKQIPRSAVSAKEVMSEVEILRVAGDHRHIVRLMDLFWDDDLWYVVMEMAHGGELFDRIVNKGLLSEHDTCKVMQDLLHAIEFLHMHNIVHGDIKPENIMIAEDSSTIDVRLGDFGTAFEVMGQKGRGGSADGAKLSGSSRMTVAYSPPEVLDQDGDDDVEVGPKADVWALGVLMYILIAGRHPFDMDPGADEDELQRHICRGEPDFSDPLWSDVSPAAIDLIKRMLSK</sequence>
<feature type="non-terminal residue" evidence="9">
    <location>
        <position position="1"/>
    </location>
</feature>
<dbReference type="Pfam" id="PF00069">
    <property type="entry name" value="Pkinase"/>
    <property type="match status" value="1"/>
</dbReference>
<feature type="domain" description="Protein kinase" evidence="8">
    <location>
        <begin position="86"/>
        <end position="342"/>
    </location>
</feature>
<dbReference type="Gene3D" id="1.10.510.10">
    <property type="entry name" value="Transferase(Phosphotransferase) domain 1"/>
    <property type="match status" value="1"/>
</dbReference>
<evidence type="ECO:0000259" key="8">
    <source>
        <dbReference type="PROSITE" id="PS50011"/>
    </source>
</evidence>
<keyword evidence="4 9" id="KW-0418">Kinase</keyword>
<reference evidence="9" key="1">
    <citation type="submission" date="2021-02" db="EMBL/GenBank/DDBJ databases">
        <title>First Annotated Genome of the Yellow-green Alga Tribonema minus.</title>
        <authorList>
            <person name="Mahan K.M."/>
        </authorList>
    </citation>
    <scope>NUCLEOTIDE SEQUENCE</scope>
    <source>
        <strain evidence="9">UTEX B ZZ1240</strain>
    </source>
</reference>
<evidence type="ECO:0000256" key="6">
    <source>
        <dbReference type="PROSITE-ProRule" id="PRU10141"/>
    </source>
</evidence>
<dbReference type="PANTHER" id="PTHR24349">
    <property type="entry name" value="SERINE/THREONINE-PROTEIN KINASE"/>
    <property type="match status" value="1"/>
</dbReference>
<dbReference type="Proteomes" id="UP000664859">
    <property type="component" value="Unassembled WGS sequence"/>
</dbReference>
<dbReference type="InterPro" id="IPR000719">
    <property type="entry name" value="Prot_kinase_dom"/>
</dbReference>
<evidence type="ECO:0000256" key="5">
    <source>
        <dbReference type="ARBA" id="ARBA00022840"/>
    </source>
</evidence>
<comment type="similarity">
    <text evidence="7">Belongs to the protein kinase superfamily.</text>
</comment>
<evidence type="ECO:0000256" key="1">
    <source>
        <dbReference type="ARBA" id="ARBA00022527"/>
    </source>
</evidence>
<evidence type="ECO:0000256" key="2">
    <source>
        <dbReference type="ARBA" id="ARBA00022679"/>
    </source>
</evidence>
<evidence type="ECO:0000313" key="10">
    <source>
        <dbReference type="Proteomes" id="UP000664859"/>
    </source>
</evidence>
<evidence type="ECO:0000256" key="4">
    <source>
        <dbReference type="ARBA" id="ARBA00022777"/>
    </source>
</evidence>
<dbReference type="GO" id="GO:0005524">
    <property type="term" value="F:ATP binding"/>
    <property type="evidence" value="ECO:0007669"/>
    <property type="project" value="UniProtKB-UniRule"/>
</dbReference>
<evidence type="ECO:0000256" key="3">
    <source>
        <dbReference type="ARBA" id="ARBA00022741"/>
    </source>
</evidence>
<keyword evidence="10" id="KW-1185">Reference proteome</keyword>
<gene>
    <name evidence="9" type="ORF">JKP88DRAFT_328215</name>
</gene>
<dbReference type="EMBL" id="JAFCMP010000511">
    <property type="protein sequence ID" value="KAG5178901.1"/>
    <property type="molecule type" value="Genomic_DNA"/>
</dbReference>
<name>A0A836CCA1_9STRA</name>
<protein>
    <submittedName>
        <fullName evidence="9">Kinase-like domain-containing protein</fullName>
    </submittedName>
</protein>
<evidence type="ECO:0000313" key="9">
    <source>
        <dbReference type="EMBL" id="KAG5178901.1"/>
    </source>
</evidence>
<keyword evidence="1 7" id="KW-0723">Serine/threonine-protein kinase</keyword>
<dbReference type="GO" id="GO:0004674">
    <property type="term" value="F:protein serine/threonine kinase activity"/>
    <property type="evidence" value="ECO:0007669"/>
    <property type="project" value="UniProtKB-KW"/>
</dbReference>
<dbReference type="SMART" id="SM00220">
    <property type="entry name" value="S_TKc"/>
    <property type="match status" value="1"/>
</dbReference>